<protein>
    <submittedName>
        <fullName evidence="13">Synaptobrevin homolog YKT6-like</fullName>
    </submittedName>
</protein>
<sequence length="200" mass="23069">MVKLFSLSLFYKGESCVIPLIAEYDTDSFSFFQRKSVQEFLSFTSKIITERTHPGMRQSVKEQEHLCHVYVREDRLAAVLISDEDYPRRVAFTVLTKVCEDFAKKFPPSELNNPAPMNIQFEGVREMLCKYQNPKEADSMSRVQAELDETKIVLHGTMESLLQRGEKLDDLVAKSDQLSSQSKMFYKQAKKANSWCCSIQ</sequence>
<keyword evidence="3" id="KW-0488">Methylation</keyword>
<evidence type="ECO:0000256" key="8">
    <source>
        <dbReference type="ARBA" id="ARBA00025256"/>
    </source>
</evidence>
<keyword evidence="10" id="KW-0175">Coiled coil</keyword>
<dbReference type="STRING" id="7719.ENSCINP00000010030"/>
<dbReference type="Gene3D" id="3.30.450.50">
    <property type="entry name" value="Longin domain"/>
    <property type="match status" value="1"/>
</dbReference>
<dbReference type="Ensembl" id="ENSCINT00000010030.3">
    <property type="protein sequence ID" value="ENSCINP00000010030.3"/>
    <property type="gene ID" value="ENSCING00000004856.3"/>
</dbReference>
<dbReference type="PROSITE" id="PS50892">
    <property type="entry name" value="V_SNARE"/>
    <property type="match status" value="1"/>
</dbReference>
<feature type="domain" description="V-SNARE coiled-coil homology" evidence="12">
    <location>
        <begin position="139"/>
        <end position="196"/>
    </location>
</feature>
<dbReference type="Gene3D" id="1.20.5.110">
    <property type="match status" value="1"/>
</dbReference>
<comment type="function">
    <text evidence="8">Vesicular soluble NSF attachment protein receptor (v-SNARE) mediating vesicle docking and fusion to a specific acceptor cellular compartment. Functions in endoplasmic reticulum to Golgi transport; as part of a SNARE complex composed of GOSR1, GOSR2 and STX5. Functions in early/recycling endosome to TGN transport; as part of a SNARE complex composed of BET1L, GOSR1 and STX5. Has a S-palmitoyl transferase activity.</text>
</comment>
<reference evidence="13" key="4">
    <citation type="submission" date="2025-09" db="UniProtKB">
        <authorList>
            <consortium name="Ensembl"/>
        </authorList>
    </citation>
    <scope>IDENTIFICATION</scope>
</reference>
<evidence type="ECO:0000256" key="7">
    <source>
        <dbReference type="ARBA" id="ARBA00023289"/>
    </source>
</evidence>
<evidence type="ECO:0000259" key="11">
    <source>
        <dbReference type="PROSITE" id="PS50859"/>
    </source>
</evidence>
<keyword evidence="5" id="KW-0564">Palmitate</keyword>
<dbReference type="GO" id="GO:0005794">
    <property type="term" value="C:Golgi apparatus"/>
    <property type="evidence" value="ECO:0000318"/>
    <property type="project" value="GO_Central"/>
</dbReference>
<evidence type="ECO:0000256" key="5">
    <source>
        <dbReference type="ARBA" id="ARBA00023139"/>
    </source>
</evidence>
<evidence type="ECO:0000256" key="1">
    <source>
        <dbReference type="ARBA" id="ARBA00004444"/>
    </source>
</evidence>
<dbReference type="RefSeq" id="XP_002128592.1">
    <property type="nucleotide sequence ID" value="XM_002128556.5"/>
</dbReference>
<evidence type="ECO:0000259" key="12">
    <source>
        <dbReference type="PROSITE" id="PS50892"/>
    </source>
</evidence>
<reference evidence="13" key="2">
    <citation type="journal article" date="2008" name="Genome Biol.">
        <title>Improved genome assembly and evidence-based global gene model set for the chordate Ciona intestinalis: new insight into intron and operon populations.</title>
        <authorList>
            <person name="Satou Y."/>
            <person name="Mineta K."/>
            <person name="Ogasawara M."/>
            <person name="Sasakura Y."/>
            <person name="Shoguchi E."/>
            <person name="Ueno K."/>
            <person name="Yamada L."/>
            <person name="Matsumoto J."/>
            <person name="Wasserscheid J."/>
            <person name="Dewar K."/>
            <person name="Wiley G.B."/>
            <person name="Macmil S.L."/>
            <person name="Roe B.A."/>
            <person name="Zeller R.W."/>
            <person name="Hastings K.E."/>
            <person name="Lemaire P."/>
            <person name="Lindquist E."/>
            <person name="Endo T."/>
            <person name="Hotta K."/>
            <person name="Inaba K."/>
        </authorList>
    </citation>
    <scope>NUCLEOTIDE SEQUENCE [LARGE SCALE GENOMIC DNA]</scope>
    <source>
        <strain evidence="13">wild type</strain>
    </source>
</reference>
<dbReference type="KEGG" id="cin:100176507"/>
<gene>
    <name evidence="13" type="primary">LOC100176507</name>
</gene>
<dbReference type="OrthoDB" id="27923at2759"/>
<accession>F6TCF8</accession>
<evidence type="ECO:0000256" key="3">
    <source>
        <dbReference type="ARBA" id="ARBA00022481"/>
    </source>
</evidence>
<evidence type="ECO:0000256" key="9">
    <source>
        <dbReference type="ARBA" id="ARBA00025701"/>
    </source>
</evidence>
<dbReference type="GeneTree" id="ENSGT00390000015164"/>
<dbReference type="CDD" id="cd15867">
    <property type="entry name" value="R-SNARE_YKT6"/>
    <property type="match status" value="1"/>
</dbReference>
<keyword evidence="7" id="KW-0636">Prenylation</keyword>
<evidence type="ECO:0000256" key="10">
    <source>
        <dbReference type="PROSITE-ProRule" id="PRU00290"/>
    </source>
</evidence>
<dbReference type="InterPro" id="IPR045848">
    <property type="entry name" value="R-SNARE_YKT6"/>
</dbReference>
<feature type="domain" description="Longin" evidence="11">
    <location>
        <begin position="9"/>
        <end position="125"/>
    </location>
</feature>
<evidence type="ECO:0000313" key="13">
    <source>
        <dbReference type="Ensembl" id="ENSCINP00000010030.3"/>
    </source>
</evidence>
<keyword evidence="6" id="KW-0449">Lipoprotein</keyword>
<dbReference type="SUPFAM" id="SSF58038">
    <property type="entry name" value="SNARE fusion complex"/>
    <property type="match status" value="1"/>
</dbReference>
<evidence type="ECO:0000256" key="6">
    <source>
        <dbReference type="ARBA" id="ARBA00023288"/>
    </source>
</evidence>
<keyword evidence="14" id="KW-1185">Reference proteome</keyword>
<dbReference type="GeneID" id="100176507"/>
<dbReference type="SMART" id="SM01270">
    <property type="entry name" value="Longin"/>
    <property type="match status" value="1"/>
</dbReference>
<dbReference type="InterPro" id="IPR010908">
    <property type="entry name" value="Longin_dom"/>
</dbReference>
<dbReference type="Pfam" id="PF13774">
    <property type="entry name" value="Longin"/>
    <property type="match status" value="1"/>
</dbReference>
<dbReference type="PANTHER" id="PTHR45806">
    <property type="entry name" value="SYNAPTOBREVIN HOMOLOG YKT6"/>
    <property type="match status" value="1"/>
</dbReference>
<reference evidence="14" key="1">
    <citation type="journal article" date="2002" name="Science">
        <title>The draft genome of Ciona intestinalis: insights into chordate and vertebrate origins.</title>
        <authorList>
            <person name="Dehal P."/>
            <person name="Satou Y."/>
            <person name="Campbell R.K."/>
            <person name="Chapman J."/>
            <person name="Degnan B."/>
            <person name="De Tomaso A."/>
            <person name="Davidson B."/>
            <person name="Di Gregorio A."/>
            <person name="Gelpke M."/>
            <person name="Goodstein D.M."/>
            <person name="Harafuji N."/>
            <person name="Hastings K.E."/>
            <person name="Ho I."/>
            <person name="Hotta K."/>
            <person name="Huang W."/>
            <person name="Kawashima T."/>
            <person name="Lemaire P."/>
            <person name="Martinez D."/>
            <person name="Meinertzhagen I.A."/>
            <person name="Necula S."/>
            <person name="Nonaka M."/>
            <person name="Putnam N."/>
            <person name="Rash S."/>
            <person name="Saiga H."/>
            <person name="Satake M."/>
            <person name="Terry A."/>
            <person name="Yamada L."/>
            <person name="Wang H.G."/>
            <person name="Awazu S."/>
            <person name="Azumi K."/>
            <person name="Boore J."/>
            <person name="Branno M."/>
            <person name="Chin-Bow S."/>
            <person name="DeSantis R."/>
            <person name="Doyle S."/>
            <person name="Francino P."/>
            <person name="Keys D.N."/>
            <person name="Haga S."/>
            <person name="Hayashi H."/>
            <person name="Hino K."/>
            <person name="Imai K.S."/>
            <person name="Inaba K."/>
            <person name="Kano S."/>
            <person name="Kobayashi K."/>
            <person name="Kobayashi M."/>
            <person name="Lee B.I."/>
            <person name="Makabe K.W."/>
            <person name="Manohar C."/>
            <person name="Matassi G."/>
            <person name="Medina M."/>
            <person name="Mochizuki Y."/>
            <person name="Mount S."/>
            <person name="Morishita T."/>
            <person name="Miura S."/>
            <person name="Nakayama A."/>
            <person name="Nishizaka S."/>
            <person name="Nomoto H."/>
            <person name="Ohta F."/>
            <person name="Oishi K."/>
            <person name="Rigoutsos I."/>
            <person name="Sano M."/>
            <person name="Sasaki A."/>
            <person name="Sasakura Y."/>
            <person name="Shoguchi E."/>
            <person name="Shin-i T."/>
            <person name="Spagnuolo A."/>
            <person name="Stainier D."/>
            <person name="Suzuki M.M."/>
            <person name="Tassy O."/>
            <person name="Takatori N."/>
            <person name="Tokuoka M."/>
            <person name="Yagi K."/>
            <person name="Yoshizaki F."/>
            <person name="Wada S."/>
            <person name="Zhang C."/>
            <person name="Hyatt P.D."/>
            <person name="Larimer F."/>
            <person name="Detter C."/>
            <person name="Doggett N."/>
            <person name="Glavina T."/>
            <person name="Hawkins T."/>
            <person name="Richardson P."/>
            <person name="Lucas S."/>
            <person name="Kohara Y."/>
            <person name="Levine M."/>
            <person name="Satoh N."/>
            <person name="Rokhsar D.S."/>
        </authorList>
    </citation>
    <scope>NUCLEOTIDE SEQUENCE [LARGE SCALE GENOMIC DNA]</scope>
</reference>
<dbReference type="PANTHER" id="PTHR45806:SF1">
    <property type="entry name" value="SYNAPTOBREVIN HOMOLOG YKT6"/>
    <property type="match status" value="1"/>
</dbReference>
<dbReference type="PROSITE" id="PS50859">
    <property type="entry name" value="LONGIN"/>
    <property type="match status" value="1"/>
</dbReference>
<organism evidence="13 14">
    <name type="scientific">Ciona intestinalis</name>
    <name type="common">Transparent sea squirt</name>
    <name type="synonym">Ascidia intestinalis</name>
    <dbReference type="NCBI Taxonomy" id="7719"/>
    <lineage>
        <taxon>Eukaryota</taxon>
        <taxon>Metazoa</taxon>
        <taxon>Chordata</taxon>
        <taxon>Tunicata</taxon>
        <taxon>Ascidiacea</taxon>
        <taxon>Phlebobranchia</taxon>
        <taxon>Cionidae</taxon>
        <taxon>Ciona</taxon>
    </lineage>
</organism>
<dbReference type="Pfam" id="PF00957">
    <property type="entry name" value="Synaptobrevin"/>
    <property type="match status" value="1"/>
</dbReference>
<comment type="similarity">
    <text evidence="2">Belongs to the synaptobrevin family.</text>
</comment>
<dbReference type="InParanoid" id="F6TCF8"/>
<dbReference type="InterPro" id="IPR042855">
    <property type="entry name" value="V_SNARE_CC"/>
</dbReference>
<proteinExistence type="inferred from homology"/>
<dbReference type="Proteomes" id="UP000008144">
    <property type="component" value="Chromosome 8"/>
</dbReference>
<reference evidence="13" key="3">
    <citation type="submission" date="2025-08" db="UniProtKB">
        <authorList>
            <consortium name="Ensembl"/>
        </authorList>
    </citation>
    <scope>IDENTIFICATION</scope>
</reference>
<dbReference type="OMA" id="HYIGIIR"/>
<accession>A0A1W2WJ82</accession>
<dbReference type="InterPro" id="IPR011012">
    <property type="entry name" value="Longin-like_dom_sf"/>
</dbReference>
<evidence type="ECO:0000256" key="4">
    <source>
        <dbReference type="ARBA" id="ARBA00023136"/>
    </source>
</evidence>
<dbReference type="FunCoup" id="F6TCF8">
    <property type="interactions" value="1087"/>
</dbReference>
<evidence type="ECO:0000313" key="14">
    <source>
        <dbReference type="Proteomes" id="UP000008144"/>
    </source>
</evidence>
<dbReference type="GO" id="GO:0006888">
    <property type="term" value="P:endoplasmic reticulum to Golgi vesicle-mediated transport"/>
    <property type="evidence" value="ECO:0000318"/>
    <property type="project" value="GO_Central"/>
</dbReference>
<dbReference type="AlphaFoldDB" id="F6TCF8"/>
<dbReference type="HOGENOM" id="CLU_074848_2_1_1"/>
<evidence type="ECO:0000256" key="2">
    <source>
        <dbReference type="ARBA" id="ARBA00008025"/>
    </source>
</evidence>
<dbReference type="GO" id="GO:0000139">
    <property type="term" value="C:Golgi membrane"/>
    <property type="evidence" value="ECO:0007669"/>
    <property type="project" value="UniProtKB-SubCell"/>
</dbReference>
<dbReference type="EMBL" id="EAAA01002579">
    <property type="status" value="NOT_ANNOTATED_CDS"/>
    <property type="molecule type" value="Genomic_DNA"/>
</dbReference>
<keyword evidence="4" id="KW-0472">Membrane</keyword>
<comment type="subcellular location">
    <subcellularLocation>
        <location evidence="9">Cytoplasmic vesicle membrane</location>
        <topology evidence="9">Lipid-anchor</topology>
        <orientation evidence="9">Cytoplasmic side</orientation>
    </subcellularLocation>
    <subcellularLocation>
        <location evidence="1">Golgi apparatus membrane</location>
        <topology evidence="1">Lipid-anchor</topology>
        <orientation evidence="1">Cytoplasmic side</orientation>
    </subcellularLocation>
</comment>
<dbReference type="GO" id="GO:0030659">
    <property type="term" value="C:cytoplasmic vesicle membrane"/>
    <property type="evidence" value="ECO:0007669"/>
    <property type="project" value="UniProtKB-SubCell"/>
</dbReference>
<dbReference type="CDD" id="cd14824">
    <property type="entry name" value="Longin"/>
    <property type="match status" value="1"/>
</dbReference>
<name>F6TCF8_CIOIN</name>
<dbReference type="GO" id="GO:0005484">
    <property type="term" value="F:SNAP receptor activity"/>
    <property type="evidence" value="ECO:0000318"/>
    <property type="project" value="GO_Central"/>
</dbReference>
<dbReference type="SUPFAM" id="SSF64356">
    <property type="entry name" value="SNARE-like"/>
    <property type="match status" value="1"/>
</dbReference>